<feature type="chain" id="PRO_5030873662" evidence="1">
    <location>
        <begin position="21"/>
        <end position="232"/>
    </location>
</feature>
<dbReference type="AlphaFoldDB" id="A0A7S1PZ27"/>
<evidence type="ECO:0000256" key="1">
    <source>
        <dbReference type="SAM" id="SignalP"/>
    </source>
</evidence>
<sequence length="232" mass="24401">MGHGCANIVLIVAALLAVNAESTPPFRCFRPFKSLDGFSPKFMHRRDNCDFDFLRIENASAELRCGSNTVATPTGASGGEAAGCSVTVRLNATTKAPGEHLGLDGVRYTLKLGKGGKQIHYKGFDGRGFSACCALVDGAVCDWEDAGNGTKAQRVAECPLHKAAGTAFSGTVSRPLHTFVPGKWSAFVAFHRDVASEETLTGRLVVSFDVPDDMEASASSSNAVATVNADDL</sequence>
<organism evidence="2">
    <name type="scientific">Neobodo designis</name>
    <name type="common">Flagellated protozoan</name>
    <name type="synonym">Bodo designis</name>
    <dbReference type="NCBI Taxonomy" id="312471"/>
    <lineage>
        <taxon>Eukaryota</taxon>
        <taxon>Discoba</taxon>
        <taxon>Euglenozoa</taxon>
        <taxon>Kinetoplastea</taxon>
        <taxon>Metakinetoplastina</taxon>
        <taxon>Neobodonida</taxon>
        <taxon>Neobodo</taxon>
    </lineage>
</organism>
<protein>
    <submittedName>
        <fullName evidence="2">Uncharacterized protein</fullName>
    </submittedName>
</protein>
<gene>
    <name evidence="2" type="ORF">NDES1114_LOCUS10954</name>
</gene>
<reference evidence="2" key="1">
    <citation type="submission" date="2021-01" db="EMBL/GenBank/DDBJ databases">
        <authorList>
            <person name="Corre E."/>
            <person name="Pelletier E."/>
            <person name="Niang G."/>
            <person name="Scheremetjew M."/>
            <person name="Finn R."/>
            <person name="Kale V."/>
            <person name="Holt S."/>
            <person name="Cochrane G."/>
            <person name="Meng A."/>
            <person name="Brown T."/>
            <person name="Cohen L."/>
        </authorList>
    </citation>
    <scope>NUCLEOTIDE SEQUENCE</scope>
    <source>
        <strain evidence="2">CCAP 1951/1</strain>
    </source>
</reference>
<name>A0A7S1PZ27_NEODS</name>
<accession>A0A7S1PZ27</accession>
<proteinExistence type="predicted"/>
<keyword evidence="1" id="KW-0732">Signal</keyword>
<feature type="signal peptide" evidence="1">
    <location>
        <begin position="1"/>
        <end position="20"/>
    </location>
</feature>
<evidence type="ECO:0000313" key="2">
    <source>
        <dbReference type="EMBL" id="CAD9108500.1"/>
    </source>
</evidence>
<dbReference type="EMBL" id="HBGF01016664">
    <property type="protein sequence ID" value="CAD9108500.1"/>
    <property type="molecule type" value="Transcribed_RNA"/>
</dbReference>